<feature type="chain" id="PRO_5046072306" evidence="2">
    <location>
        <begin position="24"/>
        <end position="900"/>
    </location>
</feature>
<evidence type="ECO:0000313" key="4">
    <source>
        <dbReference type="Proteomes" id="UP000812077"/>
    </source>
</evidence>
<accession>A0ABS6Y711</accession>
<keyword evidence="4" id="KW-1185">Reference proteome</keyword>
<protein>
    <submittedName>
        <fullName evidence="3">Uncharacterized protein</fullName>
    </submittedName>
</protein>
<feature type="coiled-coil region" evidence="1">
    <location>
        <begin position="559"/>
        <end position="651"/>
    </location>
</feature>
<organism evidence="3 4">
    <name type="scientific">Prevotella melaninogenica</name>
    <dbReference type="NCBI Taxonomy" id="28132"/>
    <lineage>
        <taxon>Bacteria</taxon>
        <taxon>Pseudomonadati</taxon>
        <taxon>Bacteroidota</taxon>
        <taxon>Bacteroidia</taxon>
        <taxon>Bacteroidales</taxon>
        <taxon>Prevotellaceae</taxon>
        <taxon>Prevotella</taxon>
    </lineage>
</organism>
<reference evidence="3 4" key="1">
    <citation type="submission" date="2021-07" db="EMBL/GenBank/DDBJ databases">
        <title>Genomic diversity and antimicrobial resistance of Prevotella spp. isolated from chronic lung disease airways.</title>
        <authorList>
            <person name="Webb K.A."/>
            <person name="Olagoke O.S."/>
            <person name="Baird T."/>
            <person name="Neill J."/>
            <person name="Pham A."/>
            <person name="Wells T.J."/>
            <person name="Ramsay K.A."/>
            <person name="Bell S.C."/>
            <person name="Sarovich D.S."/>
            <person name="Price E.P."/>
        </authorList>
    </citation>
    <scope>NUCLEOTIDE SEQUENCE [LARGE SCALE GENOMIC DNA]</scope>
    <source>
        <strain evidence="3 4">SCHI0027.S.6</strain>
    </source>
</reference>
<feature type="signal peptide" evidence="2">
    <location>
        <begin position="1"/>
        <end position="23"/>
    </location>
</feature>
<evidence type="ECO:0000256" key="1">
    <source>
        <dbReference type="SAM" id="Coils"/>
    </source>
</evidence>
<evidence type="ECO:0000313" key="3">
    <source>
        <dbReference type="EMBL" id="MBW4754416.1"/>
    </source>
</evidence>
<name>A0ABS6Y711_9BACT</name>
<gene>
    <name evidence="3" type="ORF">KZO77_05080</name>
</gene>
<keyword evidence="1" id="KW-0175">Coiled coil</keyword>
<dbReference type="EMBL" id="JAHXCP010000005">
    <property type="protein sequence ID" value="MBW4754416.1"/>
    <property type="molecule type" value="Genomic_DNA"/>
</dbReference>
<proteinExistence type="predicted"/>
<keyword evidence="2" id="KW-0732">Signal</keyword>
<evidence type="ECO:0000256" key="2">
    <source>
        <dbReference type="SAM" id="SignalP"/>
    </source>
</evidence>
<sequence length="900" mass="103276">MKHFNSYSRFILFLLLTVSSVRAGYAVSWVSINHDKKTVEAMVAALYTENETEKASNEALNEILANYKSASIASTGIYMKEYMEYKAMSDPSSYFTSAKEYFYYRHIFDTAVGIGNSVSQLAPYLVKSPEKIFYWGTYMFQTCDETIELCKLFQSVCTNGKLGFEGIRFRELAPDLKKFVNPVKMDLKNYEGKINDLTSTKGLEDLDESDLQEALYDVAQAGVSIAASGWQGVDDLALKLNPQSRIVKALKMKYTDAMYLYEGFRETREQMQRLANINAIKNTIRNLIEVNGHEVADRIFHIADYNVNTYMADYVKNESDGYFTQRYYIYSEDAGTKVLCDYKPKADDDRDKPWIGWQHFISPRDKVFCHIMTPSEDAAARSTSERLSGWSQASVDKYNVEHPGHNATITYSLLHENLNETYQHGWGKTHTKRHCFYGYAIKVVDIWNTKNVVYDAVLDSRTMNKQVFEEQMKMKLAELNSEGEEGVYKIGYDDPIPYQSASPSELSQASTATFTLDCQSGEKLASSSLQWKENGNQGNSLTPSSINFAMETELDLSSMKKDLNAMDRLIEENAQAMRQKNQEIKSLNIEYKMTFTLMQEESRRGNYTKYQELRKQLKDLEVKIQSLKKQYSDLEVESSTLKDKRDELKEDYNDTTDGGNRLPAIMKSLESAFGLTWQGEGQWDTSDGSCYRYTRKANYRNLGELTFKAELTLYSGPKHFIGIRIHRAKLNIDWKLTNENPHSDVVEVLQLDKEWSDKEKADKVNERISYWLQSNPNCTCRVEYNKENKDSLNDVDDAAHLLWVSDRLAIASEIDSRLSKIYSDLQFLLGYYKVKSSIKDFLKQQIISVVSVNAKNTLALDCLERWRSCNDSTRYSNPKEGERVNIHEIASRPIVSSSSP</sequence>
<dbReference type="Proteomes" id="UP000812077">
    <property type="component" value="Unassembled WGS sequence"/>
</dbReference>
<comment type="caution">
    <text evidence="3">The sequence shown here is derived from an EMBL/GenBank/DDBJ whole genome shotgun (WGS) entry which is preliminary data.</text>
</comment>
<dbReference type="RefSeq" id="WP_219433104.1">
    <property type="nucleotide sequence ID" value="NZ_JAHXCP010000005.1"/>
</dbReference>